<evidence type="ECO:0000256" key="3">
    <source>
        <dbReference type="ARBA" id="ARBA00022806"/>
    </source>
</evidence>
<organism evidence="7 8">
    <name type="scientific">Pandoraea communis</name>
    <dbReference type="NCBI Taxonomy" id="2508297"/>
    <lineage>
        <taxon>Bacteria</taxon>
        <taxon>Pseudomonadati</taxon>
        <taxon>Pseudomonadota</taxon>
        <taxon>Betaproteobacteria</taxon>
        <taxon>Burkholderiales</taxon>
        <taxon>Burkholderiaceae</taxon>
        <taxon>Pandoraea</taxon>
    </lineage>
</organism>
<dbReference type="Pfam" id="PF13361">
    <property type="entry name" value="UvrD_C"/>
    <property type="match status" value="1"/>
</dbReference>
<sequence length="582" mass="66202">MNAVAEDVAESYPAEAFDANHINIAETIGAMRRLKGAGVLFDDVYDEVQEEMLDHLGVTRAQLIITVEYERLRRGRSDEPQFRDPYDATYDLAVQLGIGAIGDTFLGPYNLVVCDEQHDFNEAAYRVLYHVLQANGCRFLGVGDKDQVIHAMLGASDVYMGQRFEGDFSPMAIYPLTRTFRHGPHIAYPIAAFKQKRIDSYVREHTPIKTIVGESTDYGVANAVVADVSEWLVHGHEKETCAILLRDWHQAALIEEQLWRGAIRYQAPDGLNFQQREEIRFVRGVFAYAVDGIKRLEPHDRVSIVATLALFGNVQFDGNRLREIQAILAKTPELFEDFLNSWLLGEASGAPPTAVGRLVIELRENAATLTAKDAFALIRRRIDFQSIARRLYASPYDVNLVLRSLNALESVMSSKPKKVEDFFDSWIQSIAFATSGRRVSRLLIDTVSNVKGREFDRVILPYMDYEEFPDINAASEHEENLFYVAATRARKKLVLITSSPQLRHPSPFLKRLDLARAELRADNALDRNQNDLQQGASIRIYLKHYNPEDRDEIESLGACRDRARRQWYITSDMDVEPFLPWL</sequence>
<evidence type="ECO:0000259" key="6">
    <source>
        <dbReference type="PROSITE" id="PS51217"/>
    </source>
</evidence>
<dbReference type="EMBL" id="CABPSE010000007">
    <property type="protein sequence ID" value="VVE06979.1"/>
    <property type="molecule type" value="Genomic_DNA"/>
</dbReference>
<dbReference type="SUPFAM" id="SSF52540">
    <property type="entry name" value="P-loop containing nucleoside triphosphate hydrolases"/>
    <property type="match status" value="1"/>
</dbReference>
<dbReference type="PROSITE" id="PS51217">
    <property type="entry name" value="UVRD_HELICASE_CTER"/>
    <property type="match status" value="1"/>
</dbReference>
<gene>
    <name evidence="7" type="primary">uvrD_2</name>
    <name evidence="7" type="ORF">PCO31111_02450</name>
</gene>
<dbReference type="GO" id="GO:0000725">
    <property type="term" value="P:recombinational repair"/>
    <property type="evidence" value="ECO:0007669"/>
    <property type="project" value="TreeGrafter"/>
</dbReference>
<dbReference type="Proteomes" id="UP000383971">
    <property type="component" value="Unassembled WGS sequence"/>
</dbReference>
<evidence type="ECO:0000256" key="4">
    <source>
        <dbReference type="ARBA" id="ARBA00022840"/>
    </source>
</evidence>
<evidence type="ECO:0000313" key="8">
    <source>
        <dbReference type="Proteomes" id="UP000383971"/>
    </source>
</evidence>
<dbReference type="InterPro" id="IPR014017">
    <property type="entry name" value="DNA_helicase_UvrD-like_C"/>
</dbReference>
<dbReference type="InterPro" id="IPR027417">
    <property type="entry name" value="P-loop_NTPase"/>
</dbReference>
<dbReference type="Gene3D" id="3.40.50.300">
    <property type="entry name" value="P-loop containing nucleotide triphosphate hydrolases"/>
    <property type="match status" value="2"/>
</dbReference>
<protein>
    <recommendedName>
        <fullName evidence="5">DNA 3'-5' helicase II</fullName>
    </recommendedName>
</protein>
<keyword evidence="1" id="KW-0547">Nucleotide-binding</keyword>
<dbReference type="GO" id="GO:0043138">
    <property type="term" value="F:3'-5' DNA helicase activity"/>
    <property type="evidence" value="ECO:0007669"/>
    <property type="project" value="TreeGrafter"/>
</dbReference>
<keyword evidence="4" id="KW-0067">ATP-binding</keyword>
<keyword evidence="8" id="KW-1185">Reference proteome</keyword>
<dbReference type="InterPro" id="IPR000212">
    <property type="entry name" value="DNA_helicase_UvrD/REP"/>
</dbReference>
<evidence type="ECO:0000313" key="7">
    <source>
        <dbReference type="EMBL" id="VVE06979.1"/>
    </source>
</evidence>
<dbReference type="GO" id="GO:0005829">
    <property type="term" value="C:cytosol"/>
    <property type="evidence" value="ECO:0007669"/>
    <property type="project" value="TreeGrafter"/>
</dbReference>
<dbReference type="PANTHER" id="PTHR11070:SF2">
    <property type="entry name" value="ATP-DEPENDENT DNA HELICASE SRS2"/>
    <property type="match status" value="1"/>
</dbReference>
<evidence type="ECO:0000256" key="5">
    <source>
        <dbReference type="ARBA" id="ARBA00034923"/>
    </source>
</evidence>
<dbReference type="GO" id="GO:0005524">
    <property type="term" value="F:ATP binding"/>
    <property type="evidence" value="ECO:0007669"/>
    <property type="project" value="UniProtKB-KW"/>
</dbReference>
<evidence type="ECO:0000256" key="2">
    <source>
        <dbReference type="ARBA" id="ARBA00022801"/>
    </source>
</evidence>
<dbReference type="AlphaFoldDB" id="A0A5E4V6H1"/>
<proteinExistence type="predicted"/>
<dbReference type="Gene3D" id="1.10.486.10">
    <property type="entry name" value="PCRA, domain 4"/>
    <property type="match status" value="1"/>
</dbReference>
<evidence type="ECO:0000256" key="1">
    <source>
        <dbReference type="ARBA" id="ARBA00022741"/>
    </source>
</evidence>
<keyword evidence="2 7" id="KW-0378">Hydrolase</keyword>
<name>A0A5E4V6H1_9BURK</name>
<dbReference type="PANTHER" id="PTHR11070">
    <property type="entry name" value="UVRD / RECB / PCRA DNA HELICASE FAMILY MEMBER"/>
    <property type="match status" value="1"/>
</dbReference>
<accession>A0A5E4V6H1</accession>
<feature type="domain" description="UvrD-like helicase C-terminal" evidence="6">
    <location>
        <begin position="177"/>
        <end position="452"/>
    </location>
</feature>
<dbReference type="GO" id="GO:0016787">
    <property type="term" value="F:hydrolase activity"/>
    <property type="evidence" value="ECO:0007669"/>
    <property type="project" value="UniProtKB-KW"/>
</dbReference>
<dbReference type="GO" id="GO:0003677">
    <property type="term" value="F:DNA binding"/>
    <property type="evidence" value="ECO:0007669"/>
    <property type="project" value="InterPro"/>
</dbReference>
<reference evidence="7 8" key="1">
    <citation type="submission" date="2019-08" db="EMBL/GenBank/DDBJ databases">
        <authorList>
            <person name="Peeters C."/>
        </authorList>
    </citation>
    <scope>NUCLEOTIDE SEQUENCE [LARGE SCALE GENOMIC DNA]</scope>
    <source>
        <strain evidence="7 8">LMG 31111</strain>
    </source>
</reference>
<keyword evidence="3 7" id="KW-0347">Helicase</keyword>